<dbReference type="PIRSF" id="PIRSF000388">
    <property type="entry name" value="Pantoate_hydroxy_MeTrfase"/>
    <property type="match status" value="1"/>
</dbReference>
<dbReference type="EMBL" id="CP043499">
    <property type="protein sequence ID" value="QFY63805.1"/>
    <property type="molecule type" value="Genomic_DNA"/>
</dbReference>
<dbReference type="GO" id="GO:0008168">
    <property type="term" value="F:methyltransferase activity"/>
    <property type="evidence" value="ECO:0007669"/>
    <property type="project" value="UniProtKB-KW"/>
</dbReference>
<dbReference type="RefSeq" id="WP_153273752.1">
    <property type="nucleotide sequence ID" value="NZ_CP043499.1"/>
</dbReference>
<name>A0A5Q0CES4_9HYPH</name>
<feature type="active site" description="Proton acceptor" evidence="6">
    <location>
        <position position="162"/>
    </location>
</feature>
<dbReference type="OrthoDB" id="9781789at2"/>
<dbReference type="PANTHER" id="PTHR20881">
    <property type="entry name" value="3-METHYL-2-OXOBUTANOATE HYDROXYMETHYLTRANSFERASE"/>
    <property type="match status" value="1"/>
</dbReference>
<dbReference type="EC" id="2.1.2.11" evidence="3"/>
<evidence type="ECO:0000313" key="8">
    <source>
        <dbReference type="Proteomes" id="UP000326881"/>
    </source>
</evidence>
<reference evidence="7 8" key="1">
    <citation type="submission" date="2019-08" db="EMBL/GenBank/DDBJ databases">
        <title>Prosopis cineraria nodule microbiome.</title>
        <authorList>
            <person name="Ali R."/>
            <person name="Chaluvadi S.R."/>
            <person name="Wang X."/>
        </authorList>
    </citation>
    <scope>NUCLEOTIDE SEQUENCE [LARGE SCALE GENOMIC DNA]</scope>
    <source>
        <strain evidence="7 8">BG7</strain>
        <plasmid evidence="7 8">unnamed</plasmid>
    </source>
</reference>
<keyword evidence="5 7" id="KW-0808">Transferase</keyword>
<dbReference type="InterPro" id="IPR040442">
    <property type="entry name" value="Pyrv_kinase-like_dom_sf"/>
</dbReference>
<dbReference type="GO" id="GO:0000287">
    <property type="term" value="F:magnesium ion binding"/>
    <property type="evidence" value="ECO:0007669"/>
    <property type="project" value="TreeGrafter"/>
</dbReference>
<keyword evidence="4" id="KW-0566">Pantothenate biosynthesis</keyword>
<keyword evidence="8" id="KW-1185">Reference proteome</keyword>
<dbReference type="SUPFAM" id="SSF51621">
    <property type="entry name" value="Phosphoenolpyruvate/pyruvate domain"/>
    <property type="match status" value="1"/>
</dbReference>
<dbReference type="Proteomes" id="UP000326881">
    <property type="component" value="Plasmid unnamed"/>
</dbReference>
<protein>
    <recommendedName>
        <fullName evidence="3">3-methyl-2-oxobutanoate hydroxymethyltransferase</fullName>
        <ecNumber evidence="3">2.1.2.11</ecNumber>
    </recommendedName>
</protein>
<gene>
    <name evidence="7" type="ORF">FZ934_26675</name>
</gene>
<dbReference type="GO" id="GO:0015940">
    <property type="term" value="P:pantothenate biosynthetic process"/>
    <property type="evidence" value="ECO:0007669"/>
    <property type="project" value="UniProtKB-KW"/>
</dbReference>
<evidence type="ECO:0000256" key="4">
    <source>
        <dbReference type="ARBA" id="ARBA00022655"/>
    </source>
</evidence>
<dbReference type="Pfam" id="PF02548">
    <property type="entry name" value="Pantoate_transf"/>
    <property type="match status" value="1"/>
</dbReference>
<dbReference type="PANTHER" id="PTHR20881:SF0">
    <property type="entry name" value="3-METHYL-2-OXOBUTANOATE HYDROXYMETHYLTRANSFERASE"/>
    <property type="match status" value="1"/>
</dbReference>
<dbReference type="InterPro" id="IPR015813">
    <property type="entry name" value="Pyrv/PenolPyrv_kinase-like_dom"/>
</dbReference>
<comment type="subunit">
    <text evidence="2">Homodecamer; pentamer of dimers.</text>
</comment>
<evidence type="ECO:0000256" key="2">
    <source>
        <dbReference type="ARBA" id="ARBA00011424"/>
    </source>
</evidence>
<dbReference type="KEGG" id="rgr:FZ934_26675"/>
<dbReference type="AlphaFoldDB" id="A0A5Q0CES4"/>
<evidence type="ECO:0000256" key="3">
    <source>
        <dbReference type="ARBA" id="ARBA00012618"/>
    </source>
</evidence>
<geneLocation type="plasmid" evidence="7 8">
    <name>unnamed</name>
</geneLocation>
<evidence type="ECO:0000256" key="1">
    <source>
        <dbReference type="ARBA" id="ARBA00008676"/>
    </source>
</evidence>
<evidence type="ECO:0000313" key="7">
    <source>
        <dbReference type="EMBL" id="QFY63805.1"/>
    </source>
</evidence>
<evidence type="ECO:0000256" key="6">
    <source>
        <dbReference type="PIRSR" id="PIRSR000388-1"/>
    </source>
</evidence>
<organism evidence="7 8">
    <name type="scientific">Rhizobium grahamii</name>
    <dbReference type="NCBI Taxonomy" id="1120045"/>
    <lineage>
        <taxon>Bacteria</taxon>
        <taxon>Pseudomonadati</taxon>
        <taxon>Pseudomonadota</taxon>
        <taxon>Alphaproteobacteria</taxon>
        <taxon>Hyphomicrobiales</taxon>
        <taxon>Rhizobiaceae</taxon>
        <taxon>Rhizobium/Agrobacterium group</taxon>
        <taxon>Rhizobium</taxon>
    </lineage>
</organism>
<evidence type="ECO:0000256" key="5">
    <source>
        <dbReference type="ARBA" id="ARBA00022679"/>
    </source>
</evidence>
<dbReference type="InterPro" id="IPR003700">
    <property type="entry name" value="Pantoate_hydroxy_MeTrfase"/>
</dbReference>
<sequence length="272" mass="29653">MKKPNRPTVADLLAMKAKRQLSMLRVTTLEEAEAAEAAGIDLISVPFELIYDPQFRDAAPGRFTIPGGEYGQIGATTDEILRSAVKLRAASADAIYCAAGLPTIRRLREEYIPVCGHTGLIPSHATWTGGFKAVGKTAEMAEYVLRQVKDLEAAGAFSAEIEVVPAEVATAISERTSMLLLSMGAGAGCDAQYLFADDVLGMNRGHYPRHAKVYRNLAAEFDRIQRERTAAFAEFADDVRSGAYPEARHTVAIDEQEFAKFLDGLDRQRNLA</sequence>
<keyword evidence="7" id="KW-0489">Methyltransferase</keyword>
<dbReference type="GO" id="GO:0032259">
    <property type="term" value="P:methylation"/>
    <property type="evidence" value="ECO:0007669"/>
    <property type="project" value="UniProtKB-KW"/>
</dbReference>
<proteinExistence type="inferred from homology"/>
<dbReference type="GO" id="GO:0003864">
    <property type="term" value="F:3-methyl-2-oxobutanoate hydroxymethyltransferase activity"/>
    <property type="evidence" value="ECO:0007669"/>
    <property type="project" value="UniProtKB-EC"/>
</dbReference>
<dbReference type="Gene3D" id="3.20.20.60">
    <property type="entry name" value="Phosphoenolpyruvate-binding domains"/>
    <property type="match status" value="1"/>
</dbReference>
<keyword evidence="7" id="KW-0614">Plasmid</keyword>
<accession>A0A5Q0CES4</accession>
<comment type="similarity">
    <text evidence="1">Belongs to the PanB family.</text>
</comment>